<reference evidence="2 3" key="1">
    <citation type="journal article" date="2012" name="BMC Genomics">
        <title>Comparative genomics of the white-rot fungi, Phanerochaete carnosa and P. chrysosporium, to elucidate the genetic basis of the distinct wood types they colonize.</title>
        <authorList>
            <person name="Suzuki H."/>
            <person name="MacDonald J."/>
            <person name="Syed K."/>
            <person name="Salamov A."/>
            <person name="Hori C."/>
            <person name="Aerts A."/>
            <person name="Henrissat B."/>
            <person name="Wiebenga A."/>
            <person name="vanKuyk P.A."/>
            <person name="Barry K."/>
            <person name="Lindquist E."/>
            <person name="LaButti K."/>
            <person name="Lapidus A."/>
            <person name="Lucas S."/>
            <person name="Coutinho P."/>
            <person name="Gong Y."/>
            <person name="Samejima M."/>
            <person name="Mahadevan R."/>
            <person name="Abou-Zaid M."/>
            <person name="de Vries R.P."/>
            <person name="Igarashi K."/>
            <person name="Yadav J.S."/>
            <person name="Grigoriev I.V."/>
            <person name="Master E.R."/>
        </authorList>
    </citation>
    <scope>NUCLEOTIDE SEQUENCE [LARGE SCALE GENOMIC DNA]</scope>
    <source>
        <strain evidence="2 3">HHB-10118-sp</strain>
    </source>
</reference>
<feature type="compositionally biased region" description="Polar residues" evidence="1">
    <location>
        <begin position="259"/>
        <end position="268"/>
    </location>
</feature>
<feature type="region of interest" description="Disordered" evidence="1">
    <location>
        <begin position="1"/>
        <end position="226"/>
    </location>
</feature>
<protein>
    <submittedName>
        <fullName evidence="2">Uncharacterized protein</fullName>
    </submittedName>
</protein>
<evidence type="ECO:0000313" key="3">
    <source>
        <dbReference type="Proteomes" id="UP000008370"/>
    </source>
</evidence>
<dbReference type="Proteomes" id="UP000008370">
    <property type="component" value="Unassembled WGS sequence"/>
</dbReference>
<proteinExistence type="predicted"/>
<feature type="compositionally biased region" description="Low complexity" evidence="1">
    <location>
        <begin position="55"/>
        <end position="70"/>
    </location>
</feature>
<dbReference type="InParanoid" id="K5W152"/>
<dbReference type="AlphaFoldDB" id="K5W152"/>
<dbReference type="EMBL" id="JH930475">
    <property type="protein sequence ID" value="EKM52800.1"/>
    <property type="molecule type" value="Genomic_DNA"/>
</dbReference>
<dbReference type="HOGENOM" id="CLU_1038664_0_0_1"/>
<organism evidence="2 3">
    <name type="scientific">Phanerochaete carnosa (strain HHB-10118-sp)</name>
    <name type="common">White-rot fungus</name>
    <name type="synonym">Peniophora carnosa</name>
    <dbReference type="NCBI Taxonomy" id="650164"/>
    <lineage>
        <taxon>Eukaryota</taxon>
        <taxon>Fungi</taxon>
        <taxon>Dikarya</taxon>
        <taxon>Basidiomycota</taxon>
        <taxon>Agaricomycotina</taxon>
        <taxon>Agaricomycetes</taxon>
        <taxon>Polyporales</taxon>
        <taxon>Phanerochaetaceae</taxon>
        <taxon>Phanerochaete</taxon>
    </lineage>
</organism>
<accession>K5W152</accession>
<dbReference type="GeneID" id="18913183"/>
<evidence type="ECO:0000256" key="1">
    <source>
        <dbReference type="SAM" id="MobiDB-lite"/>
    </source>
</evidence>
<gene>
    <name evidence="2" type="ORF">PHACADRAFT_212011</name>
</gene>
<feature type="compositionally biased region" description="Basic and acidic residues" evidence="1">
    <location>
        <begin position="30"/>
        <end position="44"/>
    </location>
</feature>
<keyword evidence="3" id="KW-1185">Reference proteome</keyword>
<evidence type="ECO:0000313" key="2">
    <source>
        <dbReference type="EMBL" id="EKM52800.1"/>
    </source>
</evidence>
<feature type="region of interest" description="Disordered" evidence="1">
    <location>
        <begin position="248"/>
        <end position="268"/>
    </location>
</feature>
<dbReference type="RefSeq" id="XP_007399130.1">
    <property type="nucleotide sequence ID" value="XM_007399068.1"/>
</dbReference>
<name>K5W152_PHACS</name>
<sequence length="268" mass="28754">MQLDTSYRSSESTDEEDTIDSPGCSVGPDLDDKVASMDVDRDTPADESDQEVNELTVLFSPLSLTSSPTPDVSRDPVLPQEQRSLYPIIMDPSPDELDVPDALSFSTRPRSTRPDPSHASPSAPLDVFRQAQNPGLRLSPARSPASGPISPSDVASPRRAIIANAKSLPLSNKRPQAKSPATHRRPRHSDPISAPLPTLEFSGVRSSSAVEGGGLVNPHQGKRSEARFVGTLKTWQAVDVERVLKREEDALQPALPGRSSASNGTLLV</sequence>
<feature type="compositionally biased region" description="Polar residues" evidence="1">
    <location>
        <begin position="1"/>
        <end position="10"/>
    </location>
</feature>
<dbReference type="KEGG" id="pco:PHACADRAFT_212011"/>